<reference evidence="1 2" key="1">
    <citation type="journal article" date="2018" name="Front. Plant Sci.">
        <title>Red Clover (Trifolium pratense) and Zigzag Clover (T. medium) - A Picture of Genomic Similarities and Differences.</title>
        <authorList>
            <person name="Dluhosova J."/>
            <person name="Istvanek J."/>
            <person name="Nedelnik J."/>
            <person name="Repkova J."/>
        </authorList>
    </citation>
    <scope>NUCLEOTIDE SEQUENCE [LARGE SCALE GENOMIC DNA]</scope>
    <source>
        <strain evidence="2">cv. 10/8</strain>
        <tissue evidence="1">Leaf</tissue>
    </source>
</reference>
<evidence type="ECO:0000313" key="2">
    <source>
        <dbReference type="Proteomes" id="UP000265520"/>
    </source>
</evidence>
<feature type="non-terminal residue" evidence="1">
    <location>
        <position position="1"/>
    </location>
</feature>
<organism evidence="1 2">
    <name type="scientific">Trifolium medium</name>
    <dbReference type="NCBI Taxonomy" id="97028"/>
    <lineage>
        <taxon>Eukaryota</taxon>
        <taxon>Viridiplantae</taxon>
        <taxon>Streptophyta</taxon>
        <taxon>Embryophyta</taxon>
        <taxon>Tracheophyta</taxon>
        <taxon>Spermatophyta</taxon>
        <taxon>Magnoliopsida</taxon>
        <taxon>eudicotyledons</taxon>
        <taxon>Gunneridae</taxon>
        <taxon>Pentapetalae</taxon>
        <taxon>rosids</taxon>
        <taxon>fabids</taxon>
        <taxon>Fabales</taxon>
        <taxon>Fabaceae</taxon>
        <taxon>Papilionoideae</taxon>
        <taxon>50 kb inversion clade</taxon>
        <taxon>NPAAA clade</taxon>
        <taxon>Hologalegina</taxon>
        <taxon>IRL clade</taxon>
        <taxon>Trifolieae</taxon>
        <taxon>Trifolium</taxon>
    </lineage>
</organism>
<dbReference type="AlphaFoldDB" id="A0A392QPI6"/>
<dbReference type="Proteomes" id="UP000265520">
    <property type="component" value="Unassembled WGS sequence"/>
</dbReference>
<name>A0A392QPI6_9FABA</name>
<evidence type="ECO:0000313" key="1">
    <source>
        <dbReference type="EMBL" id="MCI26301.1"/>
    </source>
</evidence>
<accession>A0A392QPI6</accession>
<dbReference type="EMBL" id="LXQA010152479">
    <property type="protein sequence ID" value="MCI26301.1"/>
    <property type="molecule type" value="Genomic_DNA"/>
</dbReference>
<sequence length="16" mass="1638">SPPAWVGPEGGTLIWA</sequence>
<proteinExistence type="predicted"/>
<comment type="caution">
    <text evidence="1">The sequence shown here is derived from an EMBL/GenBank/DDBJ whole genome shotgun (WGS) entry which is preliminary data.</text>
</comment>
<keyword evidence="2" id="KW-1185">Reference proteome</keyword>
<protein>
    <submittedName>
        <fullName evidence="1">Uncharacterized protein</fullName>
    </submittedName>
</protein>